<dbReference type="STRING" id="869213.GCA_000517085_03188"/>
<feature type="transmembrane region" description="Helical" evidence="7">
    <location>
        <begin position="143"/>
        <end position="167"/>
    </location>
</feature>
<gene>
    <name evidence="8" type="ORF">JCM21142_313</name>
</gene>
<evidence type="ECO:0000256" key="7">
    <source>
        <dbReference type="SAM" id="Phobius"/>
    </source>
</evidence>
<sequence length="445" mass="51021">MSEHNIKINKEKLDKIAEDVLKPVGFNNAYINWMLFLTVALMACIYAYVIQYREGLIVTGMRDMVSWGMYIANFVFFVATALVGMLISGVIGLLGYTWIKPITRIAEMIAVAFAAVAGLVIVSDMGRPERLHHVFLYGRVQSPILWDVTVVTTYLVISTLLYMLPLIPDLAIARGRMKNAPQWMLKLYKILSFNWTHHPKQYQLLFKATRLLIILVIPTAFAIHTVTSWLLAVNSRSGWDSTIFGPYFLTGAFVTGMGAVIIAVFFFRNNYKLRSYLDEPLFDKMGKLLEFVCVVYFYFNLNEFVVPAYKMKEFDAIHIHELFLGKHALMFWFCQICGLIVPMIVLLWKPFRKPVPLFVISLFVLVGAWFKRYIIVIPTMEHPFLPVQNLPNEWVVYQPTVIESAVTIGSIIMGIMIISVLAKLFPVIPIWEMAEEDEETKSKII</sequence>
<dbReference type="AlphaFoldDB" id="W7YGG6"/>
<comment type="caution">
    <text evidence="8">The sequence shown here is derived from an EMBL/GenBank/DDBJ whole genome shotgun (WGS) entry which is preliminary data.</text>
</comment>
<feature type="transmembrane region" description="Helical" evidence="7">
    <location>
        <begin position="329"/>
        <end position="348"/>
    </location>
</feature>
<accession>W7YGG6</accession>
<evidence type="ECO:0000256" key="3">
    <source>
        <dbReference type="ARBA" id="ARBA00022475"/>
    </source>
</evidence>
<dbReference type="PANTHER" id="PTHR43044:SF2">
    <property type="entry name" value="POLYSULPHIDE REDUCTASE NRFD"/>
    <property type="match status" value="1"/>
</dbReference>
<keyword evidence="5 7" id="KW-1133">Transmembrane helix</keyword>
<feature type="transmembrane region" description="Helical" evidence="7">
    <location>
        <begin position="211"/>
        <end position="232"/>
    </location>
</feature>
<evidence type="ECO:0000313" key="9">
    <source>
        <dbReference type="Proteomes" id="UP000019402"/>
    </source>
</evidence>
<feature type="transmembrane region" description="Helical" evidence="7">
    <location>
        <begin position="288"/>
        <end position="309"/>
    </location>
</feature>
<keyword evidence="9" id="KW-1185">Reference proteome</keyword>
<keyword evidence="6 7" id="KW-0472">Membrane</keyword>
<evidence type="ECO:0000256" key="2">
    <source>
        <dbReference type="ARBA" id="ARBA00008929"/>
    </source>
</evidence>
<evidence type="ECO:0000256" key="6">
    <source>
        <dbReference type="ARBA" id="ARBA00023136"/>
    </source>
</evidence>
<feature type="transmembrane region" description="Helical" evidence="7">
    <location>
        <begin position="395"/>
        <end position="422"/>
    </location>
</feature>
<organism evidence="8 9">
    <name type="scientific">Saccharicrinis fermentans DSM 9555 = JCM 21142</name>
    <dbReference type="NCBI Taxonomy" id="869213"/>
    <lineage>
        <taxon>Bacteria</taxon>
        <taxon>Pseudomonadati</taxon>
        <taxon>Bacteroidota</taxon>
        <taxon>Bacteroidia</taxon>
        <taxon>Marinilabiliales</taxon>
        <taxon>Marinilabiliaceae</taxon>
        <taxon>Saccharicrinis</taxon>
    </lineage>
</organism>
<dbReference type="Pfam" id="PF03916">
    <property type="entry name" value="NrfD"/>
    <property type="match status" value="1"/>
</dbReference>
<comment type="similarity">
    <text evidence="2">Belongs to the NrfD family.</text>
</comment>
<dbReference type="GO" id="GO:0005886">
    <property type="term" value="C:plasma membrane"/>
    <property type="evidence" value="ECO:0007669"/>
    <property type="project" value="UniProtKB-SubCell"/>
</dbReference>
<protein>
    <submittedName>
        <fullName evidence="8">Putative hydrogenase 2 b cytochrome subunit</fullName>
    </submittedName>
</protein>
<name>W7YGG6_9BACT</name>
<comment type="subcellular location">
    <subcellularLocation>
        <location evidence="1">Cell membrane</location>
        <topology evidence="1">Multi-pass membrane protein</topology>
    </subcellularLocation>
</comment>
<dbReference type="OrthoDB" id="9806499at2"/>
<keyword evidence="4 7" id="KW-0812">Transmembrane</keyword>
<feature type="transmembrane region" description="Helical" evidence="7">
    <location>
        <begin position="70"/>
        <end position="98"/>
    </location>
</feature>
<evidence type="ECO:0000256" key="1">
    <source>
        <dbReference type="ARBA" id="ARBA00004651"/>
    </source>
</evidence>
<dbReference type="EMBL" id="BAMD01000002">
    <property type="protein sequence ID" value="GAF01699.1"/>
    <property type="molecule type" value="Genomic_DNA"/>
</dbReference>
<feature type="transmembrane region" description="Helical" evidence="7">
    <location>
        <begin position="244"/>
        <end position="267"/>
    </location>
</feature>
<dbReference type="PANTHER" id="PTHR43044">
    <property type="match status" value="1"/>
</dbReference>
<reference evidence="8 9" key="1">
    <citation type="journal article" date="2014" name="Genome Announc.">
        <title>Draft Genome Sequence of Cytophaga fermentans JCM 21142T, a Facultative Anaerobe Isolated from Marine Mud.</title>
        <authorList>
            <person name="Starns D."/>
            <person name="Oshima K."/>
            <person name="Suda W."/>
            <person name="Iino T."/>
            <person name="Yuki M."/>
            <person name="Inoue J."/>
            <person name="Kitamura K."/>
            <person name="Iida T."/>
            <person name="Darby A."/>
            <person name="Hattori M."/>
            <person name="Ohkuma M."/>
        </authorList>
    </citation>
    <scope>NUCLEOTIDE SEQUENCE [LARGE SCALE GENOMIC DNA]</scope>
    <source>
        <strain evidence="8 9">JCM 21142</strain>
    </source>
</reference>
<keyword evidence="3" id="KW-1003">Cell membrane</keyword>
<feature type="transmembrane region" description="Helical" evidence="7">
    <location>
        <begin position="355"/>
        <end position="375"/>
    </location>
</feature>
<proteinExistence type="inferred from homology"/>
<dbReference type="Gene3D" id="1.20.1630.10">
    <property type="entry name" value="Formate dehydrogenase/DMSO reductase domain"/>
    <property type="match status" value="1"/>
</dbReference>
<dbReference type="RefSeq" id="WP_044211929.1">
    <property type="nucleotide sequence ID" value="NZ_BAMD01000002.1"/>
</dbReference>
<dbReference type="InterPro" id="IPR005614">
    <property type="entry name" value="NrfD-like"/>
</dbReference>
<dbReference type="eggNOG" id="COG5557">
    <property type="taxonomic scope" value="Bacteria"/>
</dbReference>
<evidence type="ECO:0000313" key="8">
    <source>
        <dbReference type="EMBL" id="GAF01699.1"/>
    </source>
</evidence>
<evidence type="ECO:0000256" key="5">
    <source>
        <dbReference type="ARBA" id="ARBA00022989"/>
    </source>
</evidence>
<feature type="transmembrane region" description="Helical" evidence="7">
    <location>
        <begin position="105"/>
        <end position="123"/>
    </location>
</feature>
<evidence type="ECO:0000256" key="4">
    <source>
        <dbReference type="ARBA" id="ARBA00022692"/>
    </source>
</evidence>
<feature type="transmembrane region" description="Helical" evidence="7">
    <location>
        <begin position="30"/>
        <end position="50"/>
    </location>
</feature>
<dbReference type="Proteomes" id="UP000019402">
    <property type="component" value="Unassembled WGS sequence"/>
</dbReference>